<dbReference type="EMBL" id="GBRH01268431">
    <property type="protein sequence ID" value="JAD29464.1"/>
    <property type="molecule type" value="Transcribed_RNA"/>
</dbReference>
<dbReference type="AlphaFoldDB" id="A0A0A8YRF2"/>
<accession>A0A0A8YRF2</accession>
<organism evidence="1">
    <name type="scientific">Arundo donax</name>
    <name type="common">Giant reed</name>
    <name type="synonym">Donax arundinaceus</name>
    <dbReference type="NCBI Taxonomy" id="35708"/>
    <lineage>
        <taxon>Eukaryota</taxon>
        <taxon>Viridiplantae</taxon>
        <taxon>Streptophyta</taxon>
        <taxon>Embryophyta</taxon>
        <taxon>Tracheophyta</taxon>
        <taxon>Spermatophyta</taxon>
        <taxon>Magnoliopsida</taxon>
        <taxon>Liliopsida</taxon>
        <taxon>Poales</taxon>
        <taxon>Poaceae</taxon>
        <taxon>PACMAD clade</taxon>
        <taxon>Arundinoideae</taxon>
        <taxon>Arundineae</taxon>
        <taxon>Arundo</taxon>
    </lineage>
</organism>
<sequence>MNRIIHIFSQNCVYLQSSKCDLSRTRYDIP</sequence>
<proteinExistence type="predicted"/>
<reference evidence="1" key="1">
    <citation type="submission" date="2014-09" db="EMBL/GenBank/DDBJ databases">
        <authorList>
            <person name="Magalhaes I.L.F."/>
            <person name="Oliveira U."/>
            <person name="Santos F.R."/>
            <person name="Vidigal T.H.D.A."/>
            <person name="Brescovit A.D."/>
            <person name="Santos A.J."/>
        </authorList>
    </citation>
    <scope>NUCLEOTIDE SEQUENCE</scope>
    <source>
        <tissue evidence="1">Shoot tissue taken approximately 20 cm above the soil surface</tissue>
    </source>
</reference>
<protein>
    <submittedName>
        <fullName evidence="1">Uncharacterized protein</fullName>
    </submittedName>
</protein>
<reference evidence="1" key="2">
    <citation type="journal article" date="2015" name="Data Brief">
        <title>Shoot transcriptome of the giant reed, Arundo donax.</title>
        <authorList>
            <person name="Barrero R.A."/>
            <person name="Guerrero F.D."/>
            <person name="Moolhuijzen P."/>
            <person name="Goolsby J.A."/>
            <person name="Tidwell J."/>
            <person name="Bellgard S.E."/>
            <person name="Bellgard M.I."/>
        </authorList>
    </citation>
    <scope>NUCLEOTIDE SEQUENCE</scope>
    <source>
        <tissue evidence="1">Shoot tissue taken approximately 20 cm above the soil surface</tissue>
    </source>
</reference>
<evidence type="ECO:0000313" key="1">
    <source>
        <dbReference type="EMBL" id="JAD29464.1"/>
    </source>
</evidence>
<name>A0A0A8YRF2_ARUDO</name>